<comment type="caution">
    <text evidence="2">The sequence shown here is derived from an EMBL/GenBank/DDBJ whole genome shotgun (WGS) entry which is preliminary data.</text>
</comment>
<evidence type="ECO:0000313" key="3">
    <source>
        <dbReference type="Proteomes" id="UP000178759"/>
    </source>
</evidence>
<dbReference type="Gene3D" id="2.170.16.10">
    <property type="entry name" value="Hedgehog/Intein (Hint) domain"/>
    <property type="match status" value="1"/>
</dbReference>
<evidence type="ECO:0000313" key="2">
    <source>
        <dbReference type="EMBL" id="OGG23850.1"/>
    </source>
</evidence>
<gene>
    <name evidence="2" type="ORF">A3A79_01440</name>
</gene>
<protein>
    <recommendedName>
        <fullName evidence="4">Intein C-terminal splicing domain-containing protein</fullName>
    </recommendedName>
</protein>
<dbReference type="AlphaFoldDB" id="A0A1F6AGG7"/>
<accession>A0A1F6AGG7</accession>
<dbReference type="InterPro" id="IPR036844">
    <property type="entry name" value="Hint_dom_sf"/>
</dbReference>
<feature type="compositionally biased region" description="Polar residues" evidence="1">
    <location>
        <begin position="7"/>
        <end position="21"/>
    </location>
</feature>
<sequence length="599" mass="63376">MKVGDTVVSQSEDGKQSVSTVTKLDQPVRDHMCQINFSDGDTLKLTSEHPLLTQDGWKAIDPTQTYKENPDLVVSTLEKGDRVSTSDGNSAEVASLACWSERIQTYNLILDDGVNTYFADGYLAHNKDPDPEPPPPTCSCPAGYHAGDVRDTDCKGRRFSSQGCNAQQNALCGSVGGKPCALWGQQGRCGCGLDCDENDDCVYACNDTWEIANCVPDATPTPTPNPVTILSRGMVVSLSDTTCPTVRASSEGADGTVHQFLSGSASQPAPQTQSGTTYVQFNNLIQGDYTIDPVPPANYSLVRACWSQEPGGSQGEGVSRTLAGVDTLTWDLGFILSPWGQVQGGDVYGTTSVLSLLPQSASPRLFNLDGDGGDPGVVTYGNSYDFAAESTGADPQGADLVSSKNWLVNETHATINWYDTFFRRFGSPTVPDYDCTIAPCAITQPPSRATAYFVSGDMTTSGSWSVGTGDSLVFLVDGNLTIDDSIRITGRGFVGFVVSGNITVSGSVGSAAANVTPNIEGVFITSPTGSFSTGQSTNPGQEKLVVKGTIVAGTITLQRDLGDGNTTNPAELFIYNPLLLVTMPEAMKETKIAWQEVAP</sequence>
<name>A0A1F6AGG7_9BACT</name>
<feature type="region of interest" description="Disordered" evidence="1">
    <location>
        <begin position="1"/>
        <end position="21"/>
    </location>
</feature>
<dbReference type="Proteomes" id="UP000178759">
    <property type="component" value="Unassembled WGS sequence"/>
</dbReference>
<dbReference type="SUPFAM" id="SSF51294">
    <property type="entry name" value="Hedgehog/intein (Hint) domain"/>
    <property type="match status" value="1"/>
</dbReference>
<evidence type="ECO:0000256" key="1">
    <source>
        <dbReference type="SAM" id="MobiDB-lite"/>
    </source>
</evidence>
<dbReference type="STRING" id="1798392.A3A79_01440"/>
<proteinExistence type="predicted"/>
<organism evidence="2 3">
    <name type="scientific">Candidatus Gottesmanbacteria bacterium RIFCSPLOWO2_01_FULL_43_11b</name>
    <dbReference type="NCBI Taxonomy" id="1798392"/>
    <lineage>
        <taxon>Bacteria</taxon>
        <taxon>Candidatus Gottesmaniibacteriota</taxon>
    </lineage>
</organism>
<reference evidence="2 3" key="1">
    <citation type="journal article" date="2016" name="Nat. Commun.">
        <title>Thousands of microbial genomes shed light on interconnected biogeochemical processes in an aquifer system.</title>
        <authorList>
            <person name="Anantharaman K."/>
            <person name="Brown C.T."/>
            <person name="Hug L.A."/>
            <person name="Sharon I."/>
            <person name="Castelle C.J."/>
            <person name="Probst A.J."/>
            <person name="Thomas B.C."/>
            <person name="Singh A."/>
            <person name="Wilkins M.J."/>
            <person name="Karaoz U."/>
            <person name="Brodie E.L."/>
            <person name="Williams K.H."/>
            <person name="Hubbard S.S."/>
            <person name="Banfield J.F."/>
        </authorList>
    </citation>
    <scope>NUCLEOTIDE SEQUENCE [LARGE SCALE GENOMIC DNA]</scope>
</reference>
<dbReference type="EMBL" id="MFJV01000001">
    <property type="protein sequence ID" value="OGG23850.1"/>
    <property type="molecule type" value="Genomic_DNA"/>
</dbReference>
<evidence type="ECO:0008006" key="4">
    <source>
        <dbReference type="Google" id="ProtNLM"/>
    </source>
</evidence>